<comment type="function">
    <text evidence="7">Catalyzes the anti-1,4-elimination of the C-3 phosphate and the C-6 proR hydrogen from 5-enolpyruvylshikimate-3-phosphate (EPSP) to yield chorismate, which is the branch point compound that serves as the starting substrate for the three terminal pathways of aromatic amino acid biosynthesis. This reaction introduces a second double bond into the aromatic ring system.</text>
</comment>
<dbReference type="GO" id="GO:0009423">
    <property type="term" value="P:chorismate biosynthetic process"/>
    <property type="evidence" value="ECO:0007669"/>
    <property type="project" value="UniProtKB-UniRule"/>
</dbReference>
<reference evidence="8 9" key="1">
    <citation type="submission" date="2016-10" db="EMBL/GenBank/DDBJ databases">
        <authorList>
            <person name="de Groot N.N."/>
        </authorList>
    </citation>
    <scope>NUCLEOTIDE SEQUENCE [LARGE SCALE GENOMIC DNA]</scope>
    <source>
        <strain evidence="8 9">DSM 21039</strain>
    </source>
</reference>
<feature type="binding site" evidence="7">
    <location>
        <begin position="268"/>
        <end position="272"/>
    </location>
    <ligand>
        <name>FMN</name>
        <dbReference type="ChEBI" id="CHEBI:58210"/>
    </ligand>
</feature>
<dbReference type="SUPFAM" id="SSF103263">
    <property type="entry name" value="Chorismate synthase, AroC"/>
    <property type="match status" value="1"/>
</dbReference>
<dbReference type="GO" id="GO:0008652">
    <property type="term" value="P:amino acid biosynthetic process"/>
    <property type="evidence" value="ECO:0007669"/>
    <property type="project" value="UniProtKB-KW"/>
</dbReference>
<protein>
    <recommendedName>
        <fullName evidence="3 7">Chorismate synthase</fullName>
        <shortName evidence="7">CS</shortName>
        <ecNumber evidence="3 7">4.2.3.5</ecNumber>
    </recommendedName>
    <alternativeName>
        <fullName evidence="7">5-enolpyruvylshikimate-3-phosphate phospholyase</fullName>
    </alternativeName>
</protein>
<proteinExistence type="inferred from homology"/>
<feature type="binding site" evidence="7">
    <location>
        <position position="51"/>
    </location>
    <ligand>
        <name>NADP(+)</name>
        <dbReference type="ChEBI" id="CHEBI:58349"/>
    </ligand>
</feature>
<keyword evidence="5 7" id="KW-0057">Aromatic amino acid biosynthesis</keyword>
<evidence type="ECO:0000256" key="3">
    <source>
        <dbReference type="ARBA" id="ARBA00013036"/>
    </source>
</evidence>
<keyword evidence="7" id="KW-0521">NADP</keyword>
<comment type="subunit">
    <text evidence="7">Homotetramer.</text>
</comment>
<dbReference type="GO" id="GO:0004107">
    <property type="term" value="F:chorismate synthase activity"/>
    <property type="evidence" value="ECO:0007669"/>
    <property type="project" value="UniProtKB-UniRule"/>
</dbReference>
<keyword evidence="9" id="KW-1185">Reference proteome</keyword>
<comment type="catalytic activity">
    <reaction evidence="7">
        <text>5-O-(1-carboxyvinyl)-3-phosphoshikimate = chorismate + phosphate</text>
        <dbReference type="Rhea" id="RHEA:21020"/>
        <dbReference type="ChEBI" id="CHEBI:29748"/>
        <dbReference type="ChEBI" id="CHEBI:43474"/>
        <dbReference type="ChEBI" id="CHEBI:57701"/>
        <dbReference type="EC" id="4.2.3.5"/>
    </reaction>
</comment>
<evidence type="ECO:0000256" key="5">
    <source>
        <dbReference type="ARBA" id="ARBA00023141"/>
    </source>
</evidence>
<dbReference type="EMBL" id="FOBB01000003">
    <property type="protein sequence ID" value="SEM18970.1"/>
    <property type="molecule type" value="Genomic_DNA"/>
</dbReference>
<keyword evidence="7" id="KW-0274">FAD</keyword>
<feature type="binding site" evidence="7">
    <location>
        <position position="253"/>
    </location>
    <ligand>
        <name>FMN</name>
        <dbReference type="ChEBI" id="CHEBI:58210"/>
    </ligand>
</feature>
<keyword evidence="6 7" id="KW-0456">Lyase</keyword>
<gene>
    <name evidence="7" type="primary">aroC</name>
    <name evidence="8" type="ORF">SAMN04488505_103620</name>
</gene>
<dbReference type="HAMAP" id="MF_00300">
    <property type="entry name" value="Chorismate_synth"/>
    <property type="match status" value="1"/>
</dbReference>
<dbReference type="PANTHER" id="PTHR21085:SF0">
    <property type="entry name" value="CHORISMATE SYNTHASE"/>
    <property type="match status" value="1"/>
</dbReference>
<accession>A0A1H7WBV2</accession>
<organism evidence="8 9">
    <name type="scientific">Chitinophaga rupis</name>
    <dbReference type="NCBI Taxonomy" id="573321"/>
    <lineage>
        <taxon>Bacteria</taxon>
        <taxon>Pseudomonadati</taxon>
        <taxon>Bacteroidota</taxon>
        <taxon>Chitinophagia</taxon>
        <taxon>Chitinophagales</taxon>
        <taxon>Chitinophagaceae</taxon>
        <taxon>Chitinophaga</taxon>
    </lineage>
</organism>
<dbReference type="CDD" id="cd07304">
    <property type="entry name" value="Chorismate_synthase"/>
    <property type="match status" value="1"/>
</dbReference>
<keyword evidence="7" id="KW-0288">FMN</keyword>
<comment type="similarity">
    <text evidence="2 7">Belongs to the chorismate synthase family.</text>
</comment>
<dbReference type="InterPro" id="IPR000453">
    <property type="entry name" value="Chorismate_synth"/>
</dbReference>
<dbReference type="Proteomes" id="UP000198984">
    <property type="component" value="Unassembled WGS sequence"/>
</dbReference>
<evidence type="ECO:0000313" key="8">
    <source>
        <dbReference type="EMBL" id="SEM18970.1"/>
    </source>
</evidence>
<feature type="binding site" evidence="7">
    <location>
        <position position="295"/>
    </location>
    <ligand>
        <name>FMN</name>
        <dbReference type="ChEBI" id="CHEBI:58210"/>
    </ligand>
</feature>
<dbReference type="Gene3D" id="3.60.150.10">
    <property type="entry name" value="Chorismate synthase AroC"/>
    <property type="match status" value="2"/>
</dbReference>
<evidence type="ECO:0000313" key="9">
    <source>
        <dbReference type="Proteomes" id="UP000198984"/>
    </source>
</evidence>
<dbReference type="OrthoDB" id="9771806at2"/>
<keyword evidence="4 7" id="KW-0028">Amino-acid biosynthesis</keyword>
<evidence type="ECO:0000256" key="1">
    <source>
        <dbReference type="ARBA" id="ARBA00005044"/>
    </source>
</evidence>
<feature type="binding site" evidence="7">
    <location>
        <position position="46"/>
    </location>
    <ligand>
        <name>NADP(+)</name>
        <dbReference type="ChEBI" id="CHEBI:58349"/>
    </ligand>
</feature>
<dbReference type="GO" id="GO:0009073">
    <property type="term" value="P:aromatic amino acid family biosynthetic process"/>
    <property type="evidence" value="ECO:0007669"/>
    <property type="project" value="UniProtKB-KW"/>
</dbReference>
<feature type="binding site" evidence="7">
    <location>
        <begin position="123"/>
        <end position="125"/>
    </location>
    <ligand>
        <name>FMN</name>
        <dbReference type="ChEBI" id="CHEBI:58210"/>
    </ligand>
</feature>
<sequence>MNGFGRIFRVNVFGESHGASVGVNIDGVPAGIPLQQEDFLPDLERRKGGARGTTPRKEEDLPFIKSGVFNDRTTGAPITILFENNNTRSADYEKLREFPRPGHADFVATQKFGGFEDYRGGGHFSGRLTLNLVAAGVIAKKILGSNITVTAALKEVGGYADPEEGLEAAIAAKDSVGGIVECVVDGLPIGLGEPFFDSVESCIAHAAFSIPAIKGIEFGAGFAAARMKGLEHNDPILDATGKTATNHAGGVVGGITNGNPLVFRVAVKPTSSTPKEQHTLNIKSGEVESFSVKGRHDLCIALRVPVVLESVTAMVLADLMLLEQRVKRIF</sequence>
<dbReference type="InterPro" id="IPR020541">
    <property type="entry name" value="Chorismate_synthase_CS"/>
</dbReference>
<evidence type="ECO:0000256" key="4">
    <source>
        <dbReference type="ARBA" id="ARBA00022605"/>
    </source>
</evidence>
<dbReference type="Pfam" id="PF01264">
    <property type="entry name" value="Chorismate_synt"/>
    <property type="match status" value="1"/>
</dbReference>
<dbReference type="InterPro" id="IPR035904">
    <property type="entry name" value="Chorismate_synth_AroC_sf"/>
</dbReference>
<dbReference type="UniPathway" id="UPA00053">
    <property type="reaction ID" value="UER00090"/>
</dbReference>
<dbReference type="GO" id="GO:0005829">
    <property type="term" value="C:cytosol"/>
    <property type="evidence" value="ECO:0007669"/>
    <property type="project" value="TreeGrafter"/>
</dbReference>
<comment type="cofactor">
    <cofactor evidence="7">
        <name>FMNH2</name>
        <dbReference type="ChEBI" id="CHEBI:57618"/>
    </cofactor>
    <text evidence="7">Reduced FMN (FMNH(2)).</text>
</comment>
<comment type="pathway">
    <text evidence="1 7">Metabolic intermediate biosynthesis; chorismate biosynthesis; chorismate from D-erythrose 4-phosphate and phosphoenolpyruvate: step 7/7.</text>
</comment>
<dbReference type="AlphaFoldDB" id="A0A1H7WBV2"/>
<dbReference type="PIRSF" id="PIRSF001456">
    <property type="entry name" value="Chorismate_synth"/>
    <property type="match status" value="1"/>
</dbReference>
<evidence type="ECO:0000256" key="7">
    <source>
        <dbReference type="HAMAP-Rule" id="MF_00300"/>
    </source>
</evidence>
<evidence type="ECO:0000256" key="2">
    <source>
        <dbReference type="ARBA" id="ARBA00008014"/>
    </source>
</evidence>
<dbReference type="PANTHER" id="PTHR21085">
    <property type="entry name" value="CHORISMATE SYNTHASE"/>
    <property type="match status" value="1"/>
</dbReference>
<name>A0A1H7WBV2_9BACT</name>
<dbReference type="STRING" id="573321.SAMN04488505_103620"/>
<dbReference type="RefSeq" id="WP_089913736.1">
    <property type="nucleotide sequence ID" value="NZ_FOBB01000003.1"/>
</dbReference>
<dbReference type="GO" id="GO:0010181">
    <property type="term" value="F:FMN binding"/>
    <property type="evidence" value="ECO:0007669"/>
    <property type="project" value="TreeGrafter"/>
</dbReference>
<evidence type="ECO:0000256" key="6">
    <source>
        <dbReference type="ARBA" id="ARBA00023239"/>
    </source>
</evidence>
<dbReference type="EC" id="4.2.3.5" evidence="3 7"/>
<keyword evidence="7" id="KW-0285">Flavoprotein</keyword>
<comment type="caution">
    <text evidence="7">Lacks conserved residue(s) required for the propagation of feature annotation.</text>
</comment>
<dbReference type="PROSITE" id="PS00788">
    <property type="entry name" value="CHORISMATE_SYNTHASE_2"/>
    <property type="match status" value="1"/>
</dbReference>